<feature type="compositionally biased region" description="Low complexity" evidence="1">
    <location>
        <begin position="91"/>
        <end position="106"/>
    </location>
</feature>
<feature type="compositionally biased region" description="Low complexity" evidence="1">
    <location>
        <begin position="145"/>
        <end position="159"/>
    </location>
</feature>
<proteinExistence type="predicted"/>
<feature type="compositionally biased region" description="Basic and acidic residues" evidence="1">
    <location>
        <begin position="56"/>
        <end position="70"/>
    </location>
</feature>
<evidence type="ECO:0000313" key="2">
    <source>
        <dbReference type="EMBL" id="CDR44179.1"/>
    </source>
</evidence>
<dbReference type="AlphaFoldDB" id="A0A061B2L9"/>
<evidence type="ECO:0000256" key="1">
    <source>
        <dbReference type="SAM" id="MobiDB-lite"/>
    </source>
</evidence>
<gene>
    <name evidence="2" type="ORF">RHTO0S_09e00892g</name>
</gene>
<dbReference type="OrthoDB" id="2530408at2759"/>
<accession>A0A061B2L9</accession>
<reference evidence="2" key="1">
    <citation type="journal article" date="2014" name="Genome Announc.">
        <title>Draft genome sequence of Rhodosporidium toruloides CECT1137, an oleaginous yeast of biotechnological interest.</title>
        <authorList>
            <person name="Morin N."/>
            <person name="Calcas X."/>
            <person name="Devillers H."/>
            <person name="Durrens P."/>
            <person name="Sherman D.J."/>
            <person name="Nicaud J.-M."/>
            <person name="Neuveglise C."/>
        </authorList>
    </citation>
    <scope>NUCLEOTIDE SEQUENCE</scope>
    <source>
        <strain evidence="2">CECT1137</strain>
    </source>
</reference>
<feature type="compositionally biased region" description="Low complexity" evidence="1">
    <location>
        <begin position="1"/>
        <end position="18"/>
    </location>
</feature>
<sequence length="168" mass="17236">MQYNQHTTQQHQAASAAHEPVASTSSTSHYAARPTAASPPESDHYDQRDAPINGHARPDAAQSHHHDPPRRGSGGADIPITPVHGPGARDAAYSHPAYSSSSLYTSGLVTGPGGHAMFPGAGPSSSSSGMTRPGAAYPPPGHVPPYAGRYAAPSAAAGDDSSRASEWR</sequence>
<feature type="region of interest" description="Disordered" evidence="1">
    <location>
        <begin position="1"/>
        <end position="168"/>
    </location>
</feature>
<name>A0A061B2L9_RHOTO</name>
<protein>
    <submittedName>
        <fullName evidence="2">RHTO0S09e00892g1_1</fullName>
    </submittedName>
</protein>
<organism evidence="2">
    <name type="scientific">Rhodotorula toruloides</name>
    <name type="common">Yeast</name>
    <name type="synonym">Rhodosporidium toruloides</name>
    <dbReference type="NCBI Taxonomy" id="5286"/>
    <lineage>
        <taxon>Eukaryota</taxon>
        <taxon>Fungi</taxon>
        <taxon>Dikarya</taxon>
        <taxon>Basidiomycota</taxon>
        <taxon>Pucciniomycotina</taxon>
        <taxon>Microbotryomycetes</taxon>
        <taxon>Sporidiobolales</taxon>
        <taxon>Sporidiobolaceae</taxon>
        <taxon>Rhodotorula</taxon>
    </lineage>
</organism>
<dbReference type="EMBL" id="LK052944">
    <property type="protein sequence ID" value="CDR44179.1"/>
    <property type="molecule type" value="Genomic_DNA"/>
</dbReference>